<proteinExistence type="predicted"/>
<evidence type="ECO:0000313" key="3">
    <source>
        <dbReference type="Proteomes" id="UP000323164"/>
    </source>
</evidence>
<evidence type="ECO:0000256" key="1">
    <source>
        <dbReference type="SAM" id="MobiDB-lite"/>
    </source>
</evidence>
<feature type="compositionally biased region" description="Basic and acidic residues" evidence="1">
    <location>
        <begin position="68"/>
        <end position="80"/>
    </location>
</feature>
<accession>A0A5D8Z3V2</accession>
<keyword evidence="3" id="KW-1185">Reference proteome</keyword>
<dbReference type="RefSeq" id="WP_149352899.1">
    <property type="nucleotide sequence ID" value="NZ_VTRV01000078.1"/>
</dbReference>
<reference evidence="2 3" key="1">
    <citation type="submission" date="2019-08" db="EMBL/GenBank/DDBJ databases">
        <title>Draft genome sequence of Lysobacter sp. UKS-15.</title>
        <authorList>
            <person name="Im W.-T."/>
        </authorList>
    </citation>
    <scope>NUCLEOTIDE SEQUENCE [LARGE SCALE GENOMIC DNA]</scope>
    <source>
        <strain evidence="2 3">UKS-15</strain>
    </source>
</reference>
<comment type="caution">
    <text evidence="2">The sequence shown here is derived from an EMBL/GenBank/DDBJ whole genome shotgun (WGS) entry which is preliminary data.</text>
</comment>
<sequence length="90" mass="9767">MSVLKLLETLATDPLAETRPGYGDILSSIEPLARAAVLERDPVALAAALGRPVTFACMIAVPEEEEPAQERDPDDERHPDEQDEAGWSPD</sequence>
<dbReference type="Proteomes" id="UP000323164">
    <property type="component" value="Unassembled WGS sequence"/>
</dbReference>
<gene>
    <name evidence="2" type="ORF">FW784_08400</name>
</gene>
<feature type="region of interest" description="Disordered" evidence="1">
    <location>
        <begin position="61"/>
        <end position="90"/>
    </location>
</feature>
<protein>
    <submittedName>
        <fullName evidence="2">Uncharacterized protein</fullName>
    </submittedName>
</protein>
<evidence type="ECO:0000313" key="2">
    <source>
        <dbReference type="EMBL" id="TZF89655.1"/>
    </source>
</evidence>
<name>A0A5D8Z3V2_9GAMM</name>
<organism evidence="2 3">
    <name type="scientific">Cognatilysobacter lacus</name>
    <dbReference type="NCBI Taxonomy" id="1643323"/>
    <lineage>
        <taxon>Bacteria</taxon>
        <taxon>Pseudomonadati</taxon>
        <taxon>Pseudomonadota</taxon>
        <taxon>Gammaproteobacteria</taxon>
        <taxon>Lysobacterales</taxon>
        <taxon>Lysobacteraceae</taxon>
        <taxon>Cognatilysobacter</taxon>
    </lineage>
</organism>
<dbReference type="AlphaFoldDB" id="A0A5D8Z3V2"/>
<dbReference type="EMBL" id="VTRV01000078">
    <property type="protein sequence ID" value="TZF89655.1"/>
    <property type="molecule type" value="Genomic_DNA"/>
</dbReference>